<dbReference type="GeneID" id="42305231"/>
<gene>
    <name evidence="1" type="ORF">AF333_08475</name>
    <name evidence="2" type="ORF">SAMN04487909_11176</name>
</gene>
<sequence length="165" mass="18649">MADVITVNGNVKFSITLDPSVWIFDDRKFKLEDFFASIGEEKEKEQDESLMKIGQQWDRELTHGVAPTKQSEKLFVEKKKIVGDYGMYLGPFLKNAEPEENASTLVCRLENEDEFSLPLQEAYEAVLCFAIDGKPIRENGPVHLYFGDGRNIGEPIQGIIGFTVV</sequence>
<name>A0A0D1Y6M7_ANEMI</name>
<evidence type="ECO:0008006" key="5">
    <source>
        <dbReference type="Google" id="ProtNLM"/>
    </source>
</evidence>
<evidence type="ECO:0000313" key="4">
    <source>
        <dbReference type="Proteomes" id="UP000182836"/>
    </source>
</evidence>
<reference evidence="2 4" key="2">
    <citation type="submission" date="2016-10" db="EMBL/GenBank/DDBJ databases">
        <authorList>
            <person name="de Groot N.N."/>
        </authorList>
    </citation>
    <scope>NUCLEOTIDE SEQUENCE [LARGE SCALE GENOMIC DNA]</scope>
    <source>
        <strain evidence="2 4">DSM 2895</strain>
    </source>
</reference>
<proteinExistence type="predicted"/>
<dbReference type="EMBL" id="LGUG01000004">
    <property type="protein sequence ID" value="KON95506.1"/>
    <property type="molecule type" value="Genomic_DNA"/>
</dbReference>
<evidence type="ECO:0000313" key="2">
    <source>
        <dbReference type="EMBL" id="SDJ06543.1"/>
    </source>
</evidence>
<evidence type="ECO:0000313" key="3">
    <source>
        <dbReference type="Proteomes" id="UP000037269"/>
    </source>
</evidence>
<keyword evidence="3" id="KW-1185">Reference proteome</keyword>
<dbReference type="Proteomes" id="UP000037269">
    <property type="component" value="Unassembled WGS sequence"/>
</dbReference>
<reference evidence="1 3" key="1">
    <citation type="submission" date="2015-07" db="EMBL/GenBank/DDBJ databases">
        <title>Fjat-14205 dsm 2895.</title>
        <authorList>
            <person name="Liu B."/>
            <person name="Wang J."/>
            <person name="Zhu Y."/>
            <person name="Liu G."/>
            <person name="Chen Q."/>
            <person name="Chen Z."/>
            <person name="Lan J."/>
            <person name="Che J."/>
            <person name="Ge C."/>
            <person name="Shi H."/>
            <person name="Pan Z."/>
            <person name="Liu X."/>
        </authorList>
    </citation>
    <scope>NUCLEOTIDE SEQUENCE [LARGE SCALE GENOMIC DNA]</scope>
    <source>
        <strain evidence="1 3">DSM 2895</strain>
    </source>
</reference>
<protein>
    <recommendedName>
        <fullName evidence="5">Peptidyl-prolyl cis-trans isomerase</fullName>
    </recommendedName>
</protein>
<dbReference type="RefSeq" id="WP_043066681.1">
    <property type="nucleotide sequence ID" value="NZ_BJOA01000040.1"/>
</dbReference>
<dbReference type="OrthoDB" id="2404998at2"/>
<dbReference type="EMBL" id="FNED01000011">
    <property type="protein sequence ID" value="SDJ06543.1"/>
    <property type="molecule type" value="Genomic_DNA"/>
</dbReference>
<dbReference type="Proteomes" id="UP000182836">
    <property type="component" value="Unassembled WGS sequence"/>
</dbReference>
<organism evidence="1 3">
    <name type="scientific">Aneurinibacillus migulanus</name>
    <name type="common">Bacillus migulanus</name>
    <dbReference type="NCBI Taxonomy" id="47500"/>
    <lineage>
        <taxon>Bacteria</taxon>
        <taxon>Bacillati</taxon>
        <taxon>Bacillota</taxon>
        <taxon>Bacilli</taxon>
        <taxon>Bacillales</taxon>
        <taxon>Paenibacillaceae</taxon>
        <taxon>Aneurinibacillus group</taxon>
        <taxon>Aneurinibacillus</taxon>
    </lineage>
</organism>
<dbReference type="STRING" id="47500.AF333_08475"/>
<dbReference type="PATRIC" id="fig|47500.8.peg.802"/>
<accession>A0A0D1Y6M7</accession>
<evidence type="ECO:0000313" key="1">
    <source>
        <dbReference type="EMBL" id="KON95506.1"/>
    </source>
</evidence>
<dbReference type="AlphaFoldDB" id="A0A0D1Y6M7"/>